<keyword evidence="19 33" id="KW-0175">Coiled coil</keyword>
<dbReference type="Pfam" id="PF16870">
    <property type="entry name" value="OxoGdeHyase_C"/>
    <property type="match status" value="1"/>
</dbReference>
<evidence type="ECO:0000256" key="13">
    <source>
        <dbReference type="ARBA" id="ARBA00022679"/>
    </source>
</evidence>
<evidence type="ECO:0000256" key="25">
    <source>
        <dbReference type="ARBA" id="ARBA00032625"/>
    </source>
</evidence>
<evidence type="ECO:0000256" key="27">
    <source>
        <dbReference type="ARBA" id="ARBA00033243"/>
    </source>
</evidence>
<evidence type="ECO:0000256" key="11">
    <source>
        <dbReference type="ARBA" id="ARBA00022532"/>
    </source>
</evidence>
<keyword evidence="21" id="KW-0511">Multifunctional enzyme</keyword>
<comment type="function">
    <text evidence="32">Shows three enzymatic activities that share a first common step, the attack of thiamine-PP on 2-oxoglutarate (alpha-ketoglutarate, KG), leading to the formation of an enamine-thiamine-PP intermediate upon decarboxylation. Thus, displays KGD activity, catalyzing the decarboxylation from five-carbon 2-oxoglutarate to four-carbon succinate semialdehyde (SSA). Also catalyzes C-C bond formation between the activated aldehyde formed after decarboxylation of alpha-ketoglutarate and the carbonyl of glyoxylate (GLX), to yield 2-hydroxy-3-oxoadipate (HOA), which spontaneously decarboxylates to form 5-hydroxylevulinate (HLA). And is also a component of the 2-oxoglutarate dehydrogenase (ODH) complex, that catalyzes the overall conversion of 2-oxoglutarate to succinyl-CoA and CO(2). The KG decarboxylase and KG dehydrogenase reactions provide two alternative, tightly regulated, pathways connecting the oxidative and reductive branches of the TCA cycle.</text>
</comment>
<dbReference type="GO" id="GO:0000287">
    <property type="term" value="F:magnesium ion binding"/>
    <property type="evidence" value="ECO:0007669"/>
    <property type="project" value="UniProtKB-ARBA"/>
</dbReference>
<comment type="catalytic activity">
    <reaction evidence="31">
        <text>N(6)-[(R)-dihydrolipoyl]-L-lysyl-[protein] + succinyl-CoA = N(6)-[(R)-S(8)-succinyldihydrolipoyl]-L-lysyl-[protein] + CoA</text>
        <dbReference type="Rhea" id="RHEA:15213"/>
        <dbReference type="Rhea" id="RHEA-COMP:10475"/>
        <dbReference type="Rhea" id="RHEA-COMP:20092"/>
        <dbReference type="ChEBI" id="CHEBI:57287"/>
        <dbReference type="ChEBI" id="CHEBI:57292"/>
        <dbReference type="ChEBI" id="CHEBI:83100"/>
        <dbReference type="ChEBI" id="CHEBI:83120"/>
        <dbReference type="EC" id="2.3.1.61"/>
    </reaction>
</comment>
<dbReference type="EC" id="1.2.4.2" evidence="7"/>
<dbReference type="GO" id="GO:0004149">
    <property type="term" value="F:dihydrolipoyllysine-residue succinyltransferase activity"/>
    <property type="evidence" value="ECO:0007669"/>
    <property type="project" value="UniProtKB-EC"/>
</dbReference>
<dbReference type="NCBIfam" id="NF008907">
    <property type="entry name" value="PRK12270.1"/>
    <property type="match status" value="1"/>
</dbReference>
<evidence type="ECO:0000256" key="3">
    <source>
        <dbReference type="ARBA" id="ARBA00004813"/>
    </source>
</evidence>
<comment type="catalytic activity">
    <reaction evidence="30">
        <text>N(6)-[(R)-lipoyl]-L-lysyl-[protein] + 2-oxoglutarate + H(+) = N(6)-[(R)-S(8)-succinyldihydrolipoyl]-L-lysyl-[protein] + CO2</text>
        <dbReference type="Rhea" id="RHEA:12188"/>
        <dbReference type="Rhea" id="RHEA-COMP:10474"/>
        <dbReference type="Rhea" id="RHEA-COMP:20092"/>
        <dbReference type="ChEBI" id="CHEBI:15378"/>
        <dbReference type="ChEBI" id="CHEBI:16526"/>
        <dbReference type="ChEBI" id="CHEBI:16810"/>
        <dbReference type="ChEBI" id="CHEBI:83099"/>
        <dbReference type="ChEBI" id="CHEBI:83120"/>
        <dbReference type="EC" id="1.2.4.2"/>
    </reaction>
</comment>
<keyword evidence="20" id="KW-0456">Lyase</keyword>
<evidence type="ECO:0000256" key="16">
    <source>
        <dbReference type="ARBA" id="ARBA00022842"/>
    </source>
</evidence>
<dbReference type="Pfam" id="PF16078">
    <property type="entry name" value="2-oxogl_dehyd_N"/>
    <property type="match status" value="1"/>
</dbReference>
<dbReference type="InterPro" id="IPR031717">
    <property type="entry name" value="ODO-1/KGD_C"/>
</dbReference>
<gene>
    <name evidence="36" type="ORF">RMCFA_2279</name>
</gene>
<feature type="compositionally biased region" description="Basic and acidic residues" evidence="34">
    <location>
        <begin position="1"/>
        <end position="24"/>
    </location>
</feature>
<evidence type="ECO:0000259" key="35">
    <source>
        <dbReference type="SMART" id="SM00861"/>
    </source>
</evidence>
<dbReference type="AlphaFoldDB" id="A0A100WPX8"/>
<dbReference type="InterPro" id="IPR011603">
    <property type="entry name" value="2oxoglutarate_DH_E1"/>
</dbReference>
<evidence type="ECO:0000256" key="34">
    <source>
        <dbReference type="SAM" id="MobiDB-lite"/>
    </source>
</evidence>
<comment type="pathway">
    <text evidence="3">Carbohydrate metabolism; tricarboxylic acid cycle; succinyl-CoA from 2-oxoglutarate (dehydrogenase route): step 1/1.</text>
</comment>
<evidence type="ECO:0000256" key="8">
    <source>
        <dbReference type="ARBA" id="ARBA00012945"/>
    </source>
</evidence>
<dbReference type="FunFam" id="3.40.50.970:FF:000018">
    <property type="entry name" value="2-oxoglutarate dehydrogenase E1 component"/>
    <property type="match status" value="1"/>
</dbReference>
<dbReference type="GO" id="GO:0045252">
    <property type="term" value="C:oxoglutarate dehydrogenase complex"/>
    <property type="evidence" value="ECO:0007669"/>
    <property type="project" value="TreeGrafter"/>
</dbReference>
<dbReference type="Pfam" id="PF02779">
    <property type="entry name" value="Transket_pyr"/>
    <property type="match status" value="1"/>
</dbReference>
<evidence type="ECO:0000256" key="31">
    <source>
        <dbReference type="ARBA" id="ARBA00052761"/>
    </source>
</evidence>
<evidence type="ECO:0000256" key="26">
    <source>
        <dbReference type="ARBA" id="ARBA00032880"/>
    </source>
</evidence>
<dbReference type="Gene3D" id="1.10.287.1150">
    <property type="entry name" value="TPP helical domain"/>
    <property type="match status" value="1"/>
</dbReference>
<dbReference type="GO" id="GO:0005829">
    <property type="term" value="C:cytosol"/>
    <property type="evidence" value="ECO:0007669"/>
    <property type="project" value="TreeGrafter"/>
</dbReference>
<evidence type="ECO:0000256" key="12">
    <source>
        <dbReference type="ARBA" id="ARBA00022533"/>
    </source>
</evidence>
<dbReference type="Gene3D" id="3.40.50.970">
    <property type="match status" value="1"/>
</dbReference>
<dbReference type="EC" id="2.2.1.5" evidence="9"/>
<feature type="compositionally biased region" description="Pro residues" evidence="34">
    <location>
        <begin position="45"/>
        <end position="58"/>
    </location>
</feature>
<evidence type="ECO:0000313" key="37">
    <source>
        <dbReference type="Proteomes" id="UP000069705"/>
    </source>
</evidence>
<keyword evidence="18" id="KW-0786">Thiamine pyrophosphate</keyword>
<evidence type="ECO:0000256" key="24">
    <source>
        <dbReference type="ARBA" id="ARBA00030696"/>
    </source>
</evidence>
<reference evidence="36 37" key="1">
    <citation type="journal article" date="2016" name="Genome Announc.">
        <title>Draft Genome Sequences of Five Rapidly Growing Mycobacterium Species, M. thermoresistibile, M. fortuitum subsp. acetamidolyticum, M. canariasense, M. brisbanense, and M. novocastrense.</title>
        <authorList>
            <person name="Katahira K."/>
            <person name="Ogura Y."/>
            <person name="Gotoh Y."/>
            <person name="Hayashi T."/>
        </authorList>
    </citation>
    <scope>NUCLEOTIDE SEQUENCE [LARGE SCALE GENOMIC DNA]</scope>
    <source>
        <strain evidence="36 37">JCM6368</strain>
    </source>
</reference>
<comment type="similarity">
    <text evidence="5">Belongs to the 2-oxoacid dehydrogenase family. Kgd subfamily.</text>
</comment>
<evidence type="ECO:0000256" key="18">
    <source>
        <dbReference type="ARBA" id="ARBA00023052"/>
    </source>
</evidence>
<dbReference type="SUPFAM" id="SSF52518">
    <property type="entry name" value="Thiamin diphosphate-binding fold (THDP-binding)"/>
    <property type="match status" value="2"/>
</dbReference>
<dbReference type="InterPro" id="IPR005475">
    <property type="entry name" value="Transketolase-like_Pyr-bd"/>
</dbReference>
<dbReference type="CDD" id="cd02016">
    <property type="entry name" value="TPP_E1_OGDC_like"/>
    <property type="match status" value="1"/>
</dbReference>
<dbReference type="SMART" id="SM00861">
    <property type="entry name" value="Transket_pyr"/>
    <property type="match status" value="1"/>
</dbReference>
<dbReference type="NCBIfam" id="NF006914">
    <property type="entry name" value="PRK09404.1"/>
    <property type="match status" value="1"/>
</dbReference>
<keyword evidence="13" id="KW-0808">Transferase</keyword>
<evidence type="ECO:0000256" key="33">
    <source>
        <dbReference type="SAM" id="Coils"/>
    </source>
</evidence>
<evidence type="ECO:0000256" key="19">
    <source>
        <dbReference type="ARBA" id="ARBA00023054"/>
    </source>
</evidence>
<dbReference type="Gene3D" id="3.40.50.11610">
    <property type="entry name" value="Multifunctional 2-oxoglutarate metabolism enzyme, C-terminal domain"/>
    <property type="match status" value="1"/>
</dbReference>
<evidence type="ECO:0000256" key="20">
    <source>
        <dbReference type="ARBA" id="ARBA00023239"/>
    </source>
</evidence>
<dbReference type="InterPro" id="IPR032106">
    <property type="entry name" value="2-oxogl_dehyd_N"/>
</dbReference>
<comment type="catalytic activity">
    <reaction evidence="29">
        <text>2-oxoglutarate + H(+) = succinate semialdehyde + CO2</text>
        <dbReference type="Rhea" id="RHEA:10524"/>
        <dbReference type="ChEBI" id="CHEBI:15378"/>
        <dbReference type="ChEBI" id="CHEBI:16526"/>
        <dbReference type="ChEBI" id="CHEBI:16810"/>
        <dbReference type="ChEBI" id="CHEBI:57706"/>
        <dbReference type="EC" id="4.1.1.71"/>
    </reaction>
</comment>
<dbReference type="Pfam" id="PF00676">
    <property type="entry name" value="E1_dh"/>
    <property type="match status" value="1"/>
</dbReference>
<keyword evidence="17" id="KW-0560">Oxidoreductase</keyword>
<dbReference type="GO" id="GO:0008683">
    <property type="term" value="F:2-oxoglutarate decarboxylase activity"/>
    <property type="evidence" value="ECO:0007669"/>
    <property type="project" value="UniProtKB-EC"/>
</dbReference>
<comment type="cofactor">
    <cofactor evidence="1">
        <name>Mg(2+)</name>
        <dbReference type="ChEBI" id="CHEBI:18420"/>
    </cofactor>
</comment>
<evidence type="ECO:0000256" key="29">
    <source>
        <dbReference type="ARBA" id="ARBA00049135"/>
    </source>
</evidence>
<evidence type="ECO:0000256" key="10">
    <source>
        <dbReference type="ARBA" id="ARBA00020204"/>
    </source>
</evidence>
<dbReference type="PANTHER" id="PTHR23152:SF4">
    <property type="entry name" value="2-OXOADIPATE DEHYDROGENASE COMPLEX COMPONENT E1"/>
    <property type="match status" value="1"/>
</dbReference>
<dbReference type="PIRSF" id="PIRSF000157">
    <property type="entry name" value="Oxoglu_dh_E1"/>
    <property type="match status" value="1"/>
</dbReference>
<evidence type="ECO:0000256" key="28">
    <source>
        <dbReference type="ARBA" id="ARBA00047721"/>
    </source>
</evidence>
<dbReference type="SUPFAM" id="SSF52777">
    <property type="entry name" value="CoA-dependent acyltransferases"/>
    <property type="match status" value="1"/>
</dbReference>
<dbReference type="GO" id="GO:0030976">
    <property type="term" value="F:thiamine pyrophosphate binding"/>
    <property type="evidence" value="ECO:0007669"/>
    <property type="project" value="InterPro"/>
</dbReference>
<dbReference type="PANTHER" id="PTHR23152">
    <property type="entry name" value="2-OXOGLUTARATE DEHYDROGENASE"/>
    <property type="match status" value="1"/>
</dbReference>
<keyword evidence="15" id="KW-0210">Decarboxylase</keyword>
<dbReference type="InterPro" id="IPR001078">
    <property type="entry name" value="2-oxoacid_DH_actylTfrase"/>
</dbReference>
<evidence type="ECO:0000256" key="15">
    <source>
        <dbReference type="ARBA" id="ARBA00022793"/>
    </source>
</evidence>
<evidence type="ECO:0000256" key="5">
    <source>
        <dbReference type="ARBA" id="ARBA00007702"/>
    </source>
</evidence>
<feature type="compositionally biased region" description="Low complexity" evidence="34">
    <location>
        <begin position="59"/>
        <end position="93"/>
    </location>
</feature>
<feature type="region of interest" description="Disordered" evidence="34">
    <location>
        <begin position="1"/>
        <end position="100"/>
    </location>
</feature>
<comment type="pathway">
    <text evidence="4">Carbohydrate metabolism; tricarboxylic acid cycle; succinate from 2-oxoglutarate (transferase route): step 1/2.</text>
</comment>
<dbReference type="UniPathway" id="UPA00223">
    <property type="reaction ID" value="UER00997"/>
</dbReference>
<dbReference type="Proteomes" id="UP000069705">
    <property type="component" value="Unassembled WGS sequence"/>
</dbReference>
<feature type="coiled-coil region" evidence="33">
    <location>
        <begin position="784"/>
        <end position="811"/>
    </location>
</feature>
<name>A0A100WPX8_MYCFO</name>
<keyword evidence="12" id="KW-0021">Allosteric enzyme</keyword>
<keyword evidence="16" id="KW-0460">Magnesium</keyword>
<organism evidence="36 37">
    <name type="scientific">Mycolicibacterium fortuitum subsp. acetamidolyticum</name>
    <dbReference type="NCBI Taxonomy" id="144550"/>
    <lineage>
        <taxon>Bacteria</taxon>
        <taxon>Bacillati</taxon>
        <taxon>Actinomycetota</taxon>
        <taxon>Actinomycetes</taxon>
        <taxon>Mycobacteriales</taxon>
        <taxon>Mycobacteriaceae</taxon>
        <taxon>Mycolicibacterium</taxon>
    </lineage>
</organism>
<dbReference type="InterPro" id="IPR029061">
    <property type="entry name" value="THDP-binding"/>
</dbReference>
<protein>
    <recommendedName>
        <fullName evidence="10">Multifunctional 2-oxoglutarate metabolism enzyme</fullName>
        <ecNumber evidence="7">1.2.4.2</ecNumber>
        <ecNumber evidence="9">2.2.1.5</ecNumber>
        <ecNumber evidence="8">2.3.1.61</ecNumber>
        <ecNumber evidence="6">4.1.1.71</ecNumber>
    </recommendedName>
    <alternativeName>
        <fullName evidence="23">2-hydroxy-3-oxoadipate synthase</fullName>
    </alternativeName>
    <alternativeName>
        <fullName evidence="24">2-oxoglutarate carboxy-lyase</fullName>
    </alternativeName>
    <alternativeName>
        <fullName evidence="26">2-oxoglutarate decarboxylase</fullName>
    </alternativeName>
    <alternativeName>
        <fullName evidence="25">Alpha-ketoglutarate decarboxylase</fullName>
    </alternativeName>
    <alternativeName>
        <fullName evidence="27">Alpha-ketoglutarate-glyoxylate carboligase</fullName>
    </alternativeName>
</protein>
<comment type="caution">
    <text evidence="36">The sequence shown here is derived from an EMBL/GenBank/DDBJ whole genome shotgun (WGS) entry which is preliminary data.</text>
</comment>
<dbReference type="Gene3D" id="3.40.50.12470">
    <property type="match status" value="1"/>
</dbReference>
<evidence type="ECO:0000313" key="36">
    <source>
        <dbReference type="EMBL" id="GAT02167.1"/>
    </source>
</evidence>
<sequence length="1225" mass="134779">MVEEMYRKFREDPSSVDPSWHEFLVDYSPEPTTDNTVANGQPAAPVAPPTPAPAPPAAPAAAPAQAAPAKAAPAKAAPAKPAPAKAAKSGPSPAEDDETQVLRGAAAAVVKNMNASLEVPTATSVRAIPAKLMIDNRVVINNHLKRTRGGKVSFTHLLGYAIVQAVKKFPNMNRYFAEVNGKPAAVTPAHTNLGLAIDLPGKDGNRSLVVAAIKRCETMHFGQFIAAYEDIVRRARDGKLTAEDFSGVTISLTNPGTIGTVHSVPRLMQGQGAIIGAGAMEYPAEFQGASEERIAELGIGKLITLTSTYDHRIIQGAESGDFLRTIHQLLLDDEFFDEIFRELGIPYEPVRWRTDNPDSIADKNARVIELIAAYRNRGHLMADIDPLRLDNTRFRSHPDLDVNTHGLTLWDLDREFKVDGFSGKQYMKLRDVLSVLRDAYCRHIGVEYTHILEPEQQKWLQERIEIKHDKPTVAEQKYILSKLNAAEAFETFLQTKYVGQKRFSLEGAETVIPMMDAAIDQAAEHGLAEVVIGMPHRGRLNVLANIVGKPYSQIFTEFEGNLNPSQAHGSGDVKYHLGASGNYIQMFGDNDIQVSLTANPSHLEAVDPVLEGLVRAKQDLLDASKDADVSGEYPVVPLMLHGDAAFAGQGVVAETLNLALLDGYTTGGTVHIVVNNQIGFTTAPTDSRSSEYCTDVAKMIGAPIFHVNGDDPEACAWVARLAVDFRQKFKKDVVIDMLCYRRRGHNEGDDPSMTQPYMYDVIDTKRGSRKAYTEALIGRGDISMKEAEDALRDYQGQLERVFNEVRELEKHAAEPSESVEADQQIPQRLATAVDKSLLARIGDAHLALPEGFTVHPRVKPVLEKRREMAYEGKIDWAFAELLALGTLISEGKLVRLSGQDTQRGTFTQRHAVIVDRKTGEEFTPLQLLATNTDGTPTGGKFLVYNSALSEYAAVGFEYGYSVGNPDAMVLWEAQFGDFVNGAQSIIDEFISSGEAKWGQLSDVVLLLPHGHEGQGPDHTSGRIERFLQLWAEGSMTIAVPSTPANYFHLLRRHGLDGIQRPLIVFTPKSMLRNKAAVSDIRDFTEQKFRSVLEESSYTDGEGDRSKVTRLLLCSGKIYYDLAARKAKDNRDDVAIVRLEQLAPLPRRRLAETLDRYPNVTEKFWVQEEPANQGAWPSLGLTLPEVLPEYFSPITRISRRAMSAPSSGSSKVHAVEQQEIIDLAFG</sequence>
<keyword evidence="14" id="KW-0479">Metal-binding</keyword>
<dbReference type="InterPro" id="IPR042179">
    <property type="entry name" value="KGD_C_sf"/>
</dbReference>
<accession>A0A100WPX8</accession>
<dbReference type="NCBIfam" id="TIGR00239">
    <property type="entry name" value="2oxo_dh_E1"/>
    <property type="match status" value="1"/>
</dbReference>
<evidence type="ECO:0000256" key="32">
    <source>
        <dbReference type="ARBA" id="ARBA00058113"/>
    </source>
</evidence>
<evidence type="ECO:0000256" key="1">
    <source>
        <dbReference type="ARBA" id="ARBA00001946"/>
    </source>
</evidence>
<evidence type="ECO:0000256" key="21">
    <source>
        <dbReference type="ARBA" id="ARBA00023268"/>
    </source>
</evidence>
<dbReference type="FunFam" id="3.40.50.11610:FF:000002">
    <property type="entry name" value="2-oxoglutarate dehydrogenase E1 component"/>
    <property type="match status" value="1"/>
</dbReference>
<reference evidence="37" key="2">
    <citation type="submission" date="2016-02" db="EMBL/GenBank/DDBJ databases">
        <title>Draft genome sequence of five rapidly growing Mycobacterium species.</title>
        <authorList>
            <person name="Katahira K."/>
            <person name="Gotou Y."/>
            <person name="Iida K."/>
            <person name="Ogura Y."/>
            <person name="Hayashi T."/>
        </authorList>
    </citation>
    <scope>NUCLEOTIDE SEQUENCE [LARGE SCALE GENOMIC DNA]</scope>
    <source>
        <strain evidence="37">JCM6368</strain>
    </source>
</reference>
<feature type="compositionally biased region" description="Polar residues" evidence="34">
    <location>
        <begin position="30"/>
        <end position="39"/>
    </location>
</feature>
<dbReference type="InterPro" id="IPR023213">
    <property type="entry name" value="CAT-like_dom_sf"/>
</dbReference>
<evidence type="ECO:0000256" key="7">
    <source>
        <dbReference type="ARBA" id="ARBA00012280"/>
    </source>
</evidence>
<evidence type="ECO:0000256" key="9">
    <source>
        <dbReference type="ARBA" id="ARBA00013148"/>
    </source>
</evidence>
<comment type="catalytic activity">
    <reaction evidence="28">
        <text>glyoxylate + 2-oxoglutarate + H(+) = 2-hydroxy-3-oxoadipate + CO2</text>
        <dbReference type="Rhea" id="RHEA:14341"/>
        <dbReference type="ChEBI" id="CHEBI:15378"/>
        <dbReference type="ChEBI" id="CHEBI:16526"/>
        <dbReference type="ChEBI" id="CHEBI:16810"/>
        <dbReference type="ChEBI" id="CHEBI:36655"/>
        <dbReference type="ChEBI" id="CHEBI:57712"/>
        <dbReference type="EC" id="2.2.1.5"/>
    </reaction>
</comment>
<keyword evidence="22" id="KW-0012">Acyltransferase</keyword>
<evidence type="ECO:0000256" key="17">
    <source>
        <dbReference type="ARBA" id="ARBA00023002"/>
    </source>
</evidence>
<evidence type="ECO:0000256" key="30">
    <source>
        <dbReference type="ARBA" id="ARBA00051911"/>
    </source>
</evidence>
<proteinExistence type="inferred from homology"/>
<evidence type="ECO:0000256" key="6">
    <source>
        <dbReference type="ARBA" id="ARBA00012226"/>
    </source>
</evidence>
<evidence type="ECO:0000256" key="4">
    <source>
        <dbReference type="ARBA" id="ARBA00005053"/>
    </source>
</evidence>
<dbReference type="EC" id="2.3.1.61" evidence="8"/>
<dbReference type="GO" id="GO:0004591">
    <property type="term" value="F:oxoglutarate dehydrogenase (succinyl-transferring) activity"/>
    <property type="evidence" value="ECO:0007669"/>
    <property type="project" value="UniProtKB-EC"/>
</dbReference>
<dbReference type="Gene3D" id="3.30.559.10">
    <property type="entry name" value="Chloramphenicol acetyltransferase-like domain"/>
    <property type="match status" value="1"/>
</dbReference>
<keyword evidence="11" id="KW-0816">Tricarboxylic acid cycle</keyword>
<dbReference type="EC" id="4.1.1.71" evidence="6"/>
<comment type="cofactor">
    <cofactor evidence="2">
        <name>thiamine diphosphate</name>
        <dbReference type="ChEBI" id="CHEBI:58937"/>
    </cofactor>
</comment>
<dbReference type="GO" id="GO:0050439">
    <property type="term" value="F:2-hydroxy-3-oxoadipate synthase activity"/>
    <property type="evidence" value="ECO:0007669"/>
    <property type="project" value="UniProtKB-EC"/>
</dbReference>
<evidence type="ECO:0000256" key="23">
    <source>
        <dbReference type="ARBA" id="ARBA00029773"/>
    </source>
</evidence>
<feature type="domain" description="Transketolase-like pyrimidine-binding" evidence="35">
    <location>
        <begin position="874"/>
        <end position="1073"/>
    </location>
</feature>
<evidence type="ECO:0000256" key="14">
    <source>
        <dbReference type="ARBA" id="ARBA00022723"/>
    </source>
</evidence>
<dbReference type="GO" id="GO:0006099">
    <property type="term" value="P:tricarboxylic acid cycle"/>
    <property type="evidence" value="ECO:0007669"/>
    <property type="project" value="UniProtKB-UniPathway"/>
</dbReference>
<evidence type="ECO:0000256" key="22">
    <source>
        <dbReference type="ARBA" id="ARBA00023315"/>
    </source>
</evidence>
<evidence type="ECO:0000256" key="2">
    <source>
        <dbReference type="ARBA" id="ARBA00001964"/>
    </source>
</evidence>
<dbReference type="EMBL" id="BCSZ01000021">
    <property type="protein sequence ID" value="GAT02167.1"/>
    <property type="molecule type" value="Genomic_DNA"/>
</dbReference>
<dbReference type="InterPro" id="IPR001017">
    <property type="entry name" value="DH_E1"/>
</dbReference>
<dbReference type="Pfam" id="PF00198">
    <property type="entry name" value="2-oxoacid_dh"/>
    <property type="match status" value="1"/>
</dbReference>